<dbReference type="InterPro" id="IPR013658">
    <property type="entry name" value="SGL"/>
</dbReference>
<keyword evidence="3" id="KW-1133">Transmembrane helix</keyword>
<feature type="transmembrane region" description="Helical" evidence="3">
    <location>
        <begin position="7"/>
        <end position="29"/>
    </location>
</feature>
<dbReference type="PANTHER" id="PTHR13833:SF71">
    <property type="entry name" value="NHL DOMAIN-CONTAINING PROTEIN"/>
    <property type="match status" value="1"/>
</dbReference>
<dbReference type="InterPro" id="IPR002909">
    <property type="entry name" value="IPT_dom"/>
</dbReference>
<feature type="repeat" description="NHL" evidence="2">
    <location>
        <begin position="435"/>
        <end position="465"/>
    </location>
</feature>
<protein>
    <recommendedName>
        <fullName evidence="8">IPT/TIG domain-containing protein</fullName>
    </recommendedName>
</protein>
<dbReference type="Pfam" id="PF08450">
    <property type="entry name" value="SGL"/>
    <property type="match status" value="1"/>
</dbReference>
<evidence type="ECO:0000313" key="6">
    <source>
        <dbReference type="EMBL" id="KAB4451245.1"/>
    </source>
</evidence>
<comment type="caution">
    <text evidence="6">The sequence shown here is derived from an EMBL/GenBank/DDBJ whole genome shotgun (WGS) entry which is preliminary data.</text>
</comment>
<evidence type="ECO:0000256" key="3">
    <source>
        <dbReference type="SAM" id="Phobius"/>
    </source>
</evidence>
<dbReference type="InterPro" id="IPR001258">
    <property type="entry name" value="NHL_repeat"/>
</dbReference>
<feature type="domain" description="SMP-30/Gluconolactonase/LRE-like region" evidence="5">
    <location>
        <begin position="298"/>
        <end position="420"/>
    </location>
</feature>
<dbReference type="PANTHER" id="PTHR13833">
    <property type="match status" value="1"/>
</dbReference>
<dbReference type="EMBL" id="WCSB01000012">
    <property type="protein sequence ID" value="KAB4451245.1"/>
    <property type="molecule type" value="Genomic_DNA"/>
</dbReference>
<dbReference type="InterPro" id="IPR013783">
    <property type="entry name" value="Ig-like_fold"/>
</dbReference>
<dbReference type="SUPFAM" id="SSF81296">
    <property type="entry name" value="E set domains"/>
    <property type="match status" value="1"/>
</dbReference>
<evidence type="ECO:0000259" key="4">
    <source>
        <dbReference type="Pfam" id="PF01833"/>
    </source>
</evidence>
<evidence type="ECO:0008006" key="8">
    <source>
        <dbReference type="Google" id="ProtNLM"/>
    </source>
</evidence>
<dbReference type="AlphaFoldDB" id="A0A7J5JJK1"/>
<dbReference type="Pfam" id="PF01436">
    <property type="entry name" value="NHL"/>
    <property type="match status" value="1"/>
</dbReference>
<dbReference type="Gene3D" id="2.60.40.10">
    <property type="entry name" value="Immunoglobulins"/>
    <property type="match status" value="1"/>
</dbReference>
<name>A0A7J5JJK1_BACT4</name>
<organism evidence="6 7">
    <name type="scientific">Bacteroides thetaiotaomicron</name>
    <dbReference type="NCBI Taxonomy" id="818"/>
    <lineage>
        <taxon>Bacteria</taxon>
        <taxon>Pseudomonadati</taxon>
        <taxon>Bacteroidota</taxon>
        <taxon>Bacteroidia</taxon>
        <taxon>Bacteroidales</taxon>
        <taxon>Bacteroidaceae</taxon>
        <taxon>Bacteroides</taxon>
    </lineage>
</organism>
<evidence type="ECO:0000313" key="7">
    <source>
        <dbReference type="Proteomes" id="UP000460317"/>
    </source>
</evidence>
<dbReference type="Gene3D" id="2.120.10.30">
    <property type="entry name" value="TolB, C-terminal domain"/>
    <property type="match status" value="1"/>
</dbReference>
<dbReference type="SUPFAM" id="SSF101898">
    <property type="entry name" value="NHL repeat"/>
    <property type="match status" value="1"/>
</dbReference>
<dbReference type="InterPro" id="IPR014756">
    <property type="entry name" value="Ig_E-set"/>
</dbReference>
<evidence type="ECO:0000256" key="2">
    <source>
        <dbReference type="PROSITE-ProRule" id="PRU00504"/>
    </source>
</evidence>
<dbReference type="InterPro" id="IPR011042">
    <property type="entry name" value="6-blade_b-propeller_TolB-like"/>
</dbReference>
<dbReference type="PROSITE" id="PS51125">
    <property type="entry name" value="NHL"/>
    <property type="match status" value="1"/>
</dbReference>
<accession>A0A7J5JJK1</accession>
<evidence type="ECO:0000259" key="5">
    <source>
        <dbReference type="Pfam" id="PF08450"/>
    </source>
</evidence>
<keyword evidence="3" id="KW-0472">Membrane</keyword>
<proteinExistence type="predicted"/>
<keyword evidence="3" id="KW-0812">Transmembrane</keyword>
<keyword evidence="1" id="KW-0677">Repeat</keyword>
<reference evidence="6 7" key="1">
    <citation type="journal article" date="2019" name="Nat. Med.">
        <title>A library of human gut bacterial isolates paired with longitudinal multiomics data enables mechanistic microbiome research.</title>
        <authorList>
            <person name="Poyet M."/>
            <person name="Groussin M."/>
            <person name="Gibbons S.M."/>
            <person name="Avila-Pacheco J."/>
            <person name="Jiang X."/>
            <person name="Kearney S.M."/>
            <person name="Perrotta A.R."/>
            <person name="Berdy B."/>
            <person name="Zhao S."/>
            <person name="Lieberman T.D."/>
            <person name="Swanson P.K."/>
            <person name="Smith M."/>
            <person name="Roesemann S."/>
            <person name="Alexander J.E."/>
            <person name="Rich S.A."/>
            <person name="Livny J."/>
            <person name="Vlamakis H."/>
            <person name="Clish C."/>
            <person name="Bullock K."/>
            <person name="Deik A."/>
            <person name="Scott J."/>
            <person name="Pierce K.A."/>
            <person name="Xavier R.J."/>
            <person name="Alm E.J."/>
        </authorList>
    </citation>
    <scope>NUCLEOTIDE SEQUENCE [LARGE SCALE GENOMIC DNA]</scope>
    <source>
        <strain evidence="6 7">BIOML-A165</strain>
    </source>
</reference>
<evidence type="ECO:0000256" key="1">
    <source>
        <dbReference type="ARBA" id="ARBA00022737"/>
    </source>
</evidence>
<sequence>MQCENRLCSAILMTNNIRIYYLIILNFYYMKKKHFLYWKNGGLLIASIFIFLVSCKGNGDTPQTYDPSKPVEFDEFLPKEGGVGTKLVIRGANFGSDTALVRVYVNDKSATVIGVADTRIYAVVPRRADIGPVRVEIGKDAEKQTYTFEENFDYEFSQVVSTLCGYTNNDGGSEIVNGRLDEARFIEPRTLKVDAEGDIYLIESNRGLRVISQTRNEVTSPFRGSGSMSNPVMLDFSLDQKTLYITNESGNDNGTGVFTVTRDNGFMNARELLKARSASDIAVNPVDGTIFYAIKAGGTVYRYDKETRQSVVATTLGDNNFVSLAFTRDGKILYLIGADTNAIYKSNYNFQTKGLDNPTIFAGTQFSSGHADGVGTAARFWLPFQGAVDEEGNLFVAELLNHTIRKITPDGMVSTFAGVPQKKGFLDGKPLDAKFNEPMGVAFDKDGTLYVADAKNHRIRMIKYE</sequence>
<feature type="domain" description="IPT/TIG" evidence="4">
    <location>
        <begin position="75"/>
        <end position="153"/>
    </location>
</feature>
<dbReference type="Proteomes" id="UP000460317">
    <property type="component" value="Unassembled WGS sequence"/>
</dbReference>
<gene>
    <name evidence="6" type="ORF">GAN93_14245</name>
</gene>
<dbReference type="CDD" id="cd00603">
    <property type="entry name" value="IPT_PCSR"/>
    <property type="match status" value="1"/>
</dbReference>
<dbReference type="Pfam" id="PF01833">
    <property type="entry name" value="TIG"/>
    <property type="match status" value="1"/>
</dbReference>